<evidence type="ECO:0000313" key="6">
    <source>
        <dbReference type="Proteomes" id="UP001558534"/>
    </source>
</evidence>
<feature type="chain" id="PRO_5046239817" evidence="3">
    <location>
        <begin position="32"/>
        <end position="1108"/>
    </location>
</feature>
<dbReference type="Pfam" id="PF00395">
    <property type="entry name" value="SLH"/>
    <property type="match status" value="1"/>
</dbReference>
<proteinExistence type="predicted"/>
<comment type="caution">
    <text evidence="5">The sequence shown here is derived from an EMBL/GenBank/DDBJ whole genome shotgun (WGS) entry which is preliminary data.</text>
</comment>
<dbReference type="Gene3D" id="2.60.40.1220">
    <property type="match status" value="1"/>
</dbReference>
<dbReference type="Gene3D" id="2.60.40.10">
    <property type="entry name" value="Immunoglobulins"/>
    <property type="match status" value="1"/>
</dbReference>
<dbReference type="RefSeq" id="WP_368636205.1">
    <property type="nucleotide sequence ID" value="NZ_JBFRHK010000004.1"/>
</dbReference>
<feature type="domain" description="SLH" evidence="4">
    <location>
        <begin position="29"/>
        <end position="92"/>
    </location>
</feature>
<dbReference type="InterPro" id="IPR014755">
    <property type="entry name" value="Cu-Rt/internalin_Ig-like"/>
</dbReference>
<feature type="domain" description="SLH" evidence="4">
    <location>
        <begin position="168"/>
        <end position="233"/>
    </location>
</feature>
<feature type="signal peptide" evidence="3">
    <location>
        <begin position="1"/>
        <end position="31"/>
    </location>
</feature>
<protein>
    <submittedName>
        <fullName evidence="5">S-layer homology domain-containing protein</fullName>
    </submittedName>
</protein>
<dbReference type="InterPro" id="IPR001119">
    <property type="entry name" value="SLH_dom"/>
</dbReference>
<dbReference type="Proteomes" id="UP001558534">
    <property type="component" value="Unassembled WGS sequence"/>
</dbReference>
<dbReference type="PROSITE" id="PS51272">
    <property type="entry name" value="SLH"/>
    <property type="match status" value="2"/>
</dbReference>
<evidence type="ECO:0000259" key="4">
    <source>
        <dbReference type="PROSITE" id="PS51272"/>
    </source>
</evidence>
<gene>
    <name evidence="5" type="ORF">AB1300_09230</name>
</gene>
<sequence>MANQPKKYKKFVATAATATLVASAIVPVASAAGFTDVANNSHEEAINALADAGIINGYADGTFKPNQTINRGQVVKLLGRWLETEGFEVPADWDTKQRFTDLPLTAEKELVKYAALAKDAGVFAGSNGNLNFTQTMQRQQMAVVLVRAINEIYELDLVKEYKAAGFKSQISDLDKAFSAEQREAITALEYAELTNAANLPGKAFNPANSITRGQFASFLYRTINLEVATPASASVKAINNTTVEVTFDEEVENVQALNFEIKDLEVKNAAVKQTNKKVVVLTTAPQTADKEYTVSLNAEEIGKFKGVSAVNPTKVEMVSSATQGKLGQQVTVKAQVTVAEGQSKAGIPVTFYVPGNNNDGVTPTLTGEAFTDENGVASYSYTRYKDGTDEVTAYATGDRSKFSIGYVFWGVDTILSVQEVTTGATINNGANKTYKVTYKNPKTGKPEANQTFNVGFVENMNVTSDKVSNATVNGINALQLSNNTGLAAAKITTDSKGEATFTVSGANTAVTPVVFAPNTATGEKAEVYKASALQTTASKVTFGALQAQYTIEMTREGGEVAARYAENGREYKVIVKDKDGKLAKNEIVNIALNEDLDRVISTNSEAKFIEVDKDDKQSYYSTNVADGKNSAKQISVKTNDKGEATFIIGSDKENDYVTPIAWIDINTSNAKQGKLDEGEPKAIAPISYFQNAYLDGGAVKAYNDAKDATKAVTEFKGNEVATFRAELVNQSNKKMPNTSIKKVTYTIFNTGANDVKVGNEIISSNRSLTVTYDSPNTDLKVVAVDGKSTSVKVTATGIALNTDNKDYAFTSKESTAKFTSTTDVDKQITADVVEVSDKELVFAGKDPIKLKDAKFYGGNGAEIIGVEAFIKELESYKDGVVVTYQEDSEGKKSFKVVRAGNAGKVNDAALKLSSAKITKEASDAKTTTAATATIAAFNVGDTLKVNGKTYTYNVNAGSNDTAVYNSLADLATKITNDKANNGGVTAKVNASSLELAGNDKGENFTYVNGSLAPVTTTNGVVGTAAVKQEITFTFSTAVNVATGNAVEINNVAGTVASVSGSEVVVTLSAPIAKDAAITTFKVNGQDLKSKLADKAVTIPTGADAVKVK</sequence>
<evidence type="ECO:0000256" key="1">
    <source>
        <dbReference type="ARBA" id="ARBA00022729"/>
    </source>
</evidence>
<dbReference type="SUPFAM" id="SSF49373">
    <property type="entry name" value="Invasin/intimin cell-adhesion fragments"/>
    <property type="match status" value="1"/>
</dbReference>
<evidence type="ECO:0000256" key="3">
    <source>
        <dbReference type="SAM" id="SignalP"/>
    </source>
</evidence>
<keyword evidence="1 3" id="KW-0732">Signal</keyword>
<feature type="coiled-coil region" evidence="2">
    <location>
        <begin position="247"/>
        <end position="274"/>
    </location>
</feature>
<organism evidence="5 6">
    <name type="scientific">Lysinibacillus xylanilyticus</name>
    <dbReference type="NCBI Taxonomy" id="582475"/>
    <lineage>
        <taxon>Bacteria</taxon>
        <taxon>Bacillati</taxon>
        <taxon>Bacillota</taxon>
        <taxon>Bacilli</taxon>
        <taxon>Bacillales</taxon>
        <taxon>Bacillaceae</taxon>
        <taxon>Lysinibacillus</taxon>
    </lineage>
</organism>
<evidence type="ECO:0000256" key="2">
    <source>
        <dbReference type="SAM" id="Coils"/>
    </source>
</evidence>
<reference evidence="5 6" key="1">
    <citation type="submission" date="2024-07" db="EMBL/GenBank/DDBJ databases">
        <title>Characterization of a bacterium isolated from hydrolysated instant sea cucumber by whole-genome sequencing and metabolomics.</title>
        <authorList>
            <person name="Luo X."/>
            <person name="Zhang Z."/>
            <person name="Zheng Z."/>
            <person name="Zhang W."/>
            <person name="Ming T."/>
            <person name="Jiao L."/>
            <person name="Su X."/>
            <person name="Kong F."/>
            <person name="Xu J."/>
        </authorList>
    </citation>
    <scope>NUCLEOTIDE SEQUENCE [LARGE SCALE GENOMIC DNA]</scope>
    <source>
        <strain evidence="5 6">XL-2024</strain>
    </source>
</reference>
<keyword evidence="6" id="KW-1185">Reference proteome</keyword>
<evidence type="ECO:0000313" key="5">
    <source>
        <dbReference type="EMBL" id="MEX3745318.1"/>
    </source>
</evidence>
<name>A0ABV3VWM5_9BACI</name>
<dbReference type="InterPro" id="IPR008964">
    <property type="entry name" value="Invasin/intimin_cell_adhesion"/>
</dbReference>
<dbReference type="EMBL" id="JBFRHK010000004">
    <property type="protein sequence ID" value="MEX3745318.1"/>
    <property type="molecule type" value="Genomic_DNA"/>
</dbReference>
<accession>A0ABV3VWM5</accession>
<keyword evidence="2" id="KW-0175">Coiled coil</keyword>
<dbReference type="InterPro" id="IPR013783">
    <property type="entry name" value="Ig-like_fold"/>
</dbReference>